<keyword evidence="2" id="KW-1185">Reference proteome</keyword>
<proteinExistence type="predicted"/>
<dbReference type="Proteomes" id="UP000095287">
    <property type="component" value="Unplaced"/>
</dbReference>
<feature type="transmembrane region" description="Helical" evidence="1">
    <location>
        <begin position="250"/>
        <end position="271"/>
    </location>
</feature>
<sequence length="273" mass="30778">MLYSSVYGIIKAWNCSSHVNKSTTTANSPDTNTFRRRVMTACSYRSPSTPSSFPRSRIPQLMTRSASATPCRKGSAGRISNRMIQSVLAKSNSSDVLDGSCEQLAEEIASPLRMSEMLLSRCRREPSPTVPKYTSPSLTLPLSRVLFVRNEHFSDSDSSFDDISSTESEDECDLDLKRKLRWTRNQFGGRAKPTAEEVMHLRHNHLSFCQVCRYDQLLRISKTNKSTIRSRCICDRSTAKSLSDNSNVDLLNYAILCAFIALLLEFLDFFLSL</sequence>
<dbReference type="AlphaFoldDB" id="A0A1I8AW01"/>
<organism evidence="2 3">
    <name type="scientific">Steinernema glaseri</name>
    <dbReference type="NCBI Taxonomy" id="37863"/>
    <lineage>
        <taxon>Eukaryota</taxon>
        <taxon>Metazoa</taxon>
        <taxon>Ecdysozoa</taxon>
        <taxon>Nematoda</taxon>
        <taxon>Chromadorea</taxon>
        <taxon>Rhabditida</taxon>
        <taxon>Tylenchina</taxon>
        <taxon>Panagrolaimomorpha</taxon>
        <taxon>Strongyloidoidea</taxon>
        <taxon>Steinernematidae</taxon>
        <taxon>Steinernema</taxon>
    </lineage>
</organism>
<evidence type="ECO:0000313" key="2">
    <source>
        <dbReference type="Proteomes" id="UP000095287"/>
    </source>
</evidence>
<keyword evidence="1" id="KW-1133">Transmembrane helix</keyword>
<accession>A0A1I8AW01</accession>
<dbReference type="WBParaSite" id="L893_g95.t1">
    <property type="protein sequence ID" value="L893_g95.t1"/>
    <property type="gene ID" value="L893_g95"/>
</dbReference>
<evidence type="ECO:0000313" key="3">
    <source>
        <dbReference type="WBParaSite" id="L893_g95.t1"/>
    </source>
</evidence>
<name>A0A1I8AW01_9BILA</name>
<keyword evidence="1" id="KW-0472">Membrane</keyword>
<protein>
    <submittedName>
        <fullName evidence="3">DUF3399 domain-containing protein</fullName>
    </submittedName>
</protein>
<evidence type="ECO:0000256" key="1">
    <source>
        <dbReference type="SAM" id="Phobius"/>
    </source>
</evidence>
<reference evidence="3" key="1">
    <citation type="submission" date="2016-11" db="UniProtKB">
        <authorList>
            <consortium name="WormBaseParasite"/>
        </authorList>
    </citation>
    <scope>IDENTIFICATION</scope>
</reference>
<keyword evidence="1" id="KW-0812">Transmembrane</keyword>